<keyword evidence="12 18" id="KW-0133">Cell shape</keyword>
<dbReference type="GO" id="GO:0046872">
    <property type="term" value="F:metal ion binding"/>
    <property type="evidence" value="ECO:0007669"/>
    <property type="project" value="UniProtKB-KW"/>
</dbReference>
<dbReference type="STRING" id="1312852.EG19_02475"/>
<dbReference type="Gene3D" id="3.30.470.20">
    <property type="entry name" value="ATP-grasp fold, B domain"/>
    <property type="match status" value="1"/>
</dbReference>
<dbReference type="PANTHER" id="PTHR23132">
    <property type="entry name" value="D-ALANINE--D-ALANINE LIGASE"/>
    <property type="match status" value="1"/>
</dbReference>
<evidence type="ECO:0000256" key="13">
    <source>
        <dbReference type="ARBA" id="ARBA00022984"/>
    </source>
</evidence>
<dbReference type="OrthoDB" id="9813261at2"/>
<feature type="active site" evidence="19">
    <location>
        <position position="179"/>
    </location>
</feature>
<dbReference type="InterPro" id="IPR011127">
    <property type="entry name" value="Dala_Dala_lig_N"/>
</dbReference>
<feature type="domain" description="ATP-grasp" evidence="23">
    <location>
        <begin position="134"/>
        <end position="336"/>
    </location>
</feature>
<protein>
    <recommendedName>
        <fullName evidence="18">D-alanine--D-alanine ligase</fullName>
        <ecNumber evidence="18">6.3.2.4</ecNumber>
    </recommendedName>
    <alternativeName>
        <fullName evidence="18">D-Ala-D-Ala ligase</fullName>
    </alternativeName>
    <alternativeName>
        <fullName evidence="18">D-alanylalanine synthetase</fullName>
    </alternativeName>
</protein>
<evidence type="ECO:0000256" key="8">
    <source>
        <dbReference type="ARBA" id="ARBA00022723"/>
    </source>
</evidence>
<evidence type="ECO:0000256" key="15">
    <source>
        <dbReference type="ARBA" id="ARBA00023316"/>
    </source>
</evidence>
<dbReference type="InterPro" id="IPR016185">
    <property type="entry name" value="PreATP-grasp_dom_sf"/>
</dbReference>
<dbReference type="PANTHER" id="PTHR23132:SF25">
    <property type="entry name" value="D-ALANINE--D-ALANINE LIGASE A"/>
    <property type="match status" value="1"/>
</dbReference>
<dbReference type="PROSITE" id="PS00843">
    <property type="entry name" value="DALA_DALA_LIGASE_1"/>
    <property type="match status" value="1"/>
</dbReference>
<dbReference type="Pfam" id="PF07478">
    <property type="entry name" value="Dala_Dala_lig_C"/>
    <property type="match status" value="1"/>
</dbReference>
<evidence type="ECO:0000256" key="22">
    <source>
        <dbReference type="PROSITE-ProRule" id="PRU00409"/>
    </source>
</evidence>
<evidence type="ECO:0000313" key="24">
    <source>
        <dbReference type="EMBL" id="KDA53858.1"/>
    </source>
</evidence>
<keyword evidence="15 18" id="KW-0961">Cell wall biogenesis/degradation</keyword>
<keyword evidence="13 18" id="KW-0573">Peptidoglycan synthesis</keyword>
<evidence type="ECO:0000256" key="16">
    <source>
        <dbReference type="ARBA" id="ARBA00047614"/>
    </source>
</evidence>
<evidence type="ECO:0000259" key="23">
    <source>
        <dbReference type="PROSITE" id="PS50975"/>
    </source>
</evidence>
<dbReference type="AlphaFoldDB" id="A0A062XSR0"/>
<feature type="binding site" evidence="21">
    <location>
        <position position="303"/>
    </location>
    <ligand>
        <name>Mg(2+)</name>
        <dbReference type="ChEBI" id="CHEBI:18420"/>
        <label>2</label>
    </ligand>
</feature>
<feature type="binding site" evidence="21">
    <location>
        <position position="303"/>
    </location>
    <ligand>
        <name>Mg(2+)</name>
        <dbReference type="ChEBI" id="CHEBI:18420"/>
        <label>1</label>
    </ligand>
</feature>
<evidence type="ECO:0000256" key="3">
    <source>
        <dbReference type="ARBA" id="ARBA00004496"/>
    </source>
</evidence>
<evidence type="ECO:0000256" key="14">
    <source>
        <dbReference type="ARBA" id="ARBA00023211"/>
    </source>
</evidence>
<dbReference type="NCBIfam" id="TIGR01205">
    <property type="entry name" value="D_ala_D_alaTIGR"/>
    <property type="match status" value="1"/>
</dbReference>
<dbReference type="HAMAP" id="MF_00047">
    <property type="entry name" value="Dala_Dala_lig"/>
    <property type="match status" value="1"/>
</dbReference>
<dbReference type="PIRSF" id="PIRSF039102">
    <property type="entry name" value="Ddl/VanB"/>
    <property type="match status" value="1"/>
</dbReference>
<comment type="cofactor">
    <cofactor evidence="21">
        <name>Mg(2+)</name>
        <dbReference type="ChEBI" id="CHEBI:18420"/>
    </cofactor>
    <cofactor evidence="21">
        <name>Mn(2+)</name>
        <dbReference type="ChEBI" id="CHEBI:29035"/>
    </cofactor>
    <text evidence="21">Binds 2 magnesium or manganese ions per subunit.</text>
</comment>
<dbReference type="Gene3D" id="3.30.1490.20">
    <property type="entry name" value="ATP-grasp fold, A domain"/>
    <property type="match status" value="1"/>
</dbReference>
<evidence type="ECO:0000256" key="6">
    <source>
        <dbReference type="ARBA" id="ARBA00022490"/>
    </source>
</evidence>
<evidence type="ECO:0000256" key="9">
    <source>
        <dbReference type="ARBA" id="ARBA00022741"/>
    </source>
</evidence>
<comment type="cofactor">
    <cofactor evidence="1">
        <name>Mn(2+)</name>
        <dbReference type="ChEBI" id="CHEBI:29035"/>
    </cofactor>
</comment>
<keyword evidence="14 21" id="KW-0464">Manganese</keyword>
<dbReference type="InterPro" id="IPR011095">
    <property type="entry name" value="Dala_Dala_lig_C"/>
</dbReference>
<keyword evidence="9 20" id="KW-0547">Nucleotide-binding</keyword>
<reference evidence="24 25" key="1">
    <citation type="submission" date="2014-04" db="EMBL/GenBank/DDBJ databases">
        <title>The Genome Sequence of Thermoanaerobaculum aquaticum MP-01, The First Cultivated Group 23 Acidobacterium.</title>
        <authorList>
            <person name="Stamps B.W."/>
            <person name="Losey N.A."/>
            <person name="Lawson P.A."/>
            <person name="Stevenson B.S."/>
        </authorList>
    </citation>
    <scope>NUCLEOTIDE SEQUENCE [LARGE SCALE GENOMIC DNA]</scope>
    <source>
        <strain evidence="24 25">MP-01</strain>
    </source>
</reference>
<dbReference type="EC" id="6.3.2.4" evidence="18"/>
<comment type="catalytic activity">
    <reaction evidence="16 18">
        <text>2 D-alanine + ATP = D-alanyl-D-alanine + ADP + phosphate + H(+)</text>
        <dbReference type="Rhea" id="RHEA:11224"/>
        <dbReference type="ChEBI" id="CHEBI:15378"/>
        <dbReference type="ChEBI" id="CHEBI:30616"/>
        <dbReference type="ChEBI" id="CHEBI:43474"/>
        <dbReference type="ChEBI" id="CHEBI:57416"/>
        <dbReference type="ChEBI" id="CHEBI:57822"/>
        <dbReference type="ChEBI" id="CHEBI:456216"/>
        <dbReference type="EC" id="6.3.2.4"/>
    </reaction>
</comment>
<dbReference type="GO" id="GO:0005524">
    <property type="term" value="F:ATP binding"/>
    <property type="evidence" value="ECO:0007669"/>
    <property type="project" value="UniProtKB-UniRule"/>
</dbReference>
<feature type="binding site" evidence="20">
    <location>
        <begin position="179"/>
        <end position="180"/>
    </location>
    <ligand>
        <name>ATP</name>
        <dbReference type="ChEBI" id="CHEBI:30616"/>
    </ligand>
</feature>
<proteinExistence type="inferred from homology"/>
<dbReference type="EMBL" id="JMFG01000016">
    <property type="protein sequence ID" value="KDA53858.1"/>
    <property type="molecule type" value="Genomic_DNA"/>
</dbReference>
<evidence type="ECO:0000256" key="21">
    <source>
        <dbReference type="PIRSR" id="PIRSR039102-3"/>
    </source>
</evidence>
<dbReference type="FunFam" id="3.30.1490.20:FF:000007">
    <property type="entry name" value="D-alanine--D-alanine ligase"/>
    <property type="match status" value="1"/>
</dbReference>
<evidence type="ECO:0000256" key="19">
    <source>
        <dbReference type="PIRSR" id="PIRSR039102-1"/>
    </source>
</evidence>
<keyword evidence="10 22" id="KW-0067">ATP-binding</keyword>
<dbReference type="NCBIfam" id="NF002528">
    <property type="entry name" value="PRK01966.1-4"/>
    <property type="match status" value="1"/>
</dbReference>
<comment type="caution">
    <text evidence="24">The sequence shown here is derived from an EMBL/GenBank/DDBJ whole genome shotgun (WGS) entry which is preliminary data.</text>
</comment>
<dbReference type="GO" id="GO:0071555">
    <property type="term" value="P:cell wall organization"/>
    <property type="evidence" value="ECO:0007669"/>
    <property type="project" value="UniProtKB-KW"/>
</dbReference>
<dbReference type="InterPro" id="IPR013815">
    <property type="entry name" value="ATP_grasp_subdomain_1"/>
</dbReference>
<evidence type="ECO:0000256" key="4">
    <source>
        <dbReference type="ARBA" id="ARBA00004752"/>
    </source>
</evidence>
<organism evidence="24 25">
    <name type="scientific">Thermoanaerobaculum aquaticum</name>
    <dbReference type="NCBI Taxonomy" id="1312852"/>
    <lineage>
        <taxon>Bacteria</taxon>
        <taxon>Pseudomonadati</taxon>
        <taxon>Acidobacteriota</taxon>
        <taxon>Thermoanaerobaculia</taxon>
        <taxon>Thermoanaerobaculales</taxon>
        <taxon>Thermoanaerobaculaceae</taxon>
        <taxon>Thermoanaerobaculum</taxon>
    </lineage>
</organism>
<sequence length="364" mass="39074">MSGKLRVALVFGGRSGEHEVSVVSARSVARALDPAKYQIVPMAIDRQGLWAAPEVAQKVLEASGDRADQVLAFTGAHRLDPRLLEGAVDVVMPILHGPFGEDGTIQGLCEMLDLPYTGCNVAASAVTMDKVLTKRLLRDAGLPVVPFVVVTREQWSGAVPEPVRGLSLPLFVKPARLGSSVGISKVKSWETLPAALELAFQFDDLVLVEQGVDAREIEVAVLDGDPPVVSVPGEVVPGHEFYDYADKYLDDACKLLAPAPLADPQVGKVRELALAAFRACGCDAMARVDFLLEKPSGVFYVNELNSIPGFTPISMYPKLLGLTGVPYPELLDRLIQLALIRHERRRELAAAALKPLGERAATGS</sequence>
<dbReference type="Pfam" id="PF01820">
    <property type="entry name" value="Dala_Dala_lig_N"/>
    <property type="match status" value="1"/>
</dbReference>
<feature type="binding site" evidence="20">
    <location>
        <position position="130"/>
    </location>
    <ligand>
        <name>ATP</name>
        <dbReference type="ChEBI" id="CHEBI:30616"/>
    </ligand>
</feature>
<dbReference type="UniPathway" id="UPA00219"/>
<dbReference type="NCBIfam" id="NF002378">
    <property type="entry name" value="PRK01372.1"/>
    <property type="match status" value="1"/>
</dbReference>
<keyword evidence="25" id="KW-1185">Reference proteome</keyword>
<feature type="binding site" evidence="20">
    <location>
        <begin position="302"/>
        <end position="303"/>
    </location>
    <ligand>
        <name>ATP</name>
        <dbReference type="ChEBI" id="CHEBI:30616"/>
    </ligand>
</feature>
<feature type="active site" evidence="19">
    <location>
        <position position="314"/>
    </location>
</feature>
<dbReference type="GO" id="GO:0008360">
    <property type="term" value="P:regulation of cell shape"/>
    <property type="evidence" value="ECO:0007669"/>
    <property type="project" value="UniProtKB-KW"/>
</dbReference>
<evidence type="ECO:0000256" key="2">
    <source>
        <dbReference type="ARBA" id="ARBA00003921"/>
    </source>
</evidence>
<dbReference type="PROSITE" id="PS50975">
    <property type="entry name" value="ATP_GRASP"/>
    <property type="match status" value="1"/>
</dbReference>
<keyword evidence="8 21" id="KW-0479">Metal-binding</keyword>
<keyword evidence="6 18" id="KW-0963">Cytoplasm</keyword>
<dbReference type="Gene3D" id="3.40.50.20">
    <property type="match status" value="1"/>
</dbReference>
<evidence type="ECO:0000256" key="7">
    <source>
        <dbReference type="ARBA" id="ARBA00022598"/>
    </source>
</evidence>
<evidence type="ECO:0000256" key="5">
    <source>
        <dbReference type="ARBA" id="ARBA00010871"/>
    </source>
</evidence>
<evidence type="ECO:0000256" key="1">
    <source>
        <dbReference type="ARBA" id="ARBA00001936"/>
    </source>
</evidence>
<keyword evidence="7 18" id="KW-0436">Ligase</keyword>
<comment type="subcellular location">
    <subcellularLocation>
        <location evidence="3 18">Cytoplasm</location>
    </subcellularLocation>
</comment>
<feature type="binding site" evidence="20">
    <location>
        <begin position="209"/>
        <end position="216"/>
    </location>
    <ligand>
        <name>ATP</name>
        <dbReference type="ChEBI" id="CHEBI:30616"/>
    </ligand>
</feature>
<comment type="pathway">
    <text evidence="4 18">Cell wall biogenesis; peptidoglycan biosynthesis.</text>
</comment>
<dbReference type="GO" id="GO:0008716">
    <property type="term" value="F:D-alanine-D-alanine ligase activity"/>
    <property type="evidence" value="ECO:0007669"/>
    <property type="project" value="UniProtKB-UniRule"/>
</dbReference>
<comment type="pathway">
    <text evidence="17">Glycan biosynthesis.</text>
</comment>
<gene>
    <name evidence="18" type="primary">ddl</name>
    <name evidence="24" type="ORF">EG19_02475</name>
</gene>
<evidence type="ECO:0000313" key="25">
    <source>
        <dbReference type="Proteomes" id="UP000027284"/>
    </source>
</evidence>
<name>A0A062XSR0_9BACT</name>
<evidence type="ECO:0000256" key="10">
    <source>
        <dbReference type="ARBA" id="ARBA00022840"/>
    </source>
</evidence>
<feature type="binding site" evidence="21">
    <location>
        <position position="305"/>
    </location>
    <ligand>
        <name>Mg(2+)</name>
        <dbReference type="ChEBI" id="CHEBI:18420"/>
        <label>2</label>
    </ligand>
</feature>
<feature type="binding site" evidence="20">
    <location>
        <begin position="171"/>
        <end position="173"/>
    </location>
    <ligand>
        <name>ATP</name>
        <dbReference type="ChEBI" id="CHEBI:30616"/>
    </ligand>
</feature>
<evidence type="ECO:0000256" key="18">
    <source>
        <dbReference type="HAMAP-Rule" id="MF_00047"/>
    </source>
</evidence>
<keyword evidence="11 21" id="KW-0460">Magnesium</keyword>
<accession>A0A062XSR0</accession>
<dbReference type="Proteomes" id="UP000027284">
    <property type="component" value="Unassembled WGS sequence"/>
</dbReference>
<dbReference type="InterPro" id="IPR011761">
    <property type="entry name" value="ATP-grasp"/>
</dbReference>
<evidence type="ECO:0000256" key="11">
    <source>
        <dbReference type="ARBA" id="ARBA00022842"/>
    </source>
</evidence>
<evidence type="ECO:0000256" key="20">
    <source>
        <dbReference type="PIRSR" id="PIRSR039102-2"/>
    </source>
</evidence>
<dbReference type="SUPFAM" id="SSF52440">
    <property type="entry name" value="PreATP-grasp domain"/>
    <property type="match status" value="1"/>
</dbReference>
<dbReference type="GO" id="GO:0009252">
    <property type="term" value="P:peptidoglycan biosynthetic process"/>
    <property type="evidence" value="ECO:0007669"/>
    <property type="project" value="UniProtKB-UniRule"/>
</dbReference>
<dbReference type="SUPFAM" id="SSF56059">
    <property type="entry name" value="Glutathione synthetase ATP-binding domain-like"/>
    <property type="match status" value="1"/>
</dbReference>
<feature type="active site" evidence="19">
    <location>
        <position position="17"/>
    </location>
</feature>
<dbReference type="InterPro" id="IPR000291">
    <property type="entry name" value="D-Ala_lig_Van_CS"/>
</dbReference>
<evidence type="ECO:0000256" key="12">
    <source>
        <dbReference type="ARBA" id="ARBA00022960"/>
    </source>
</evidence>
<feature type="binding site" evidence="21">
    <location>
        <position position="289"/>
    </location>
    <ligand>
        <name>Mg(2+)</name>
        <dbReference type="ChEBI" id="CHEBI:18420"/>
        <label>1</label>
    </ligand>
</feature>
<dbReference type="InterPro" id="IPR005905">
    <property type="entry name" value="D_ala_D_ala"/>
</dbReference>
<comment type="similarity">
    <text evidence="5 18">Belongs to the D-alanine--D-alanine ligase family.</text>
</comment>
<evidence type="ECO:0000256" key="17">
    <source>
        <dbReference type="ARBA" id="ARBA00060592"/>
    </source>
</evidence>
<dbReference type="GO" id="GO:0005829">
    <property type="term" value="C:cytosol"/>
    <property type="evidence" value="ECO:0007669"/>
    <property type="project" value="TreeGrafter"/>
</dbReference>
<comment type="function">
    <text evidence="2 18">Cell wall formation.</text>
</comment>